<dbReference type="InterPro" id="IPR001566">
    <property type="entry name" value="23S_rRNA_MeTrfase_RlmD"/>
</dbReference>
<dbReference type="PANTHER" id="PTHR11061">
    <property type="entry name" value="RNA M5U METHYLTRANSFERASE"/>
    <property type="match status" value="1"/>
</dbReference>
<accession>A0A128EVW0</accession>
<keyword evidence="2 11" id="KW-0698">rRNA processing</keyword>
<feature type="binding site" evidence="11 12">
    <location>
        <position position="321"/>
    </location>
    <ligand>
        <name>S-adenosyl-L-methionine</name>
        <dbReference type="ChEBI" id="CHEBI:59789"/>
    </ligand>
</feature>
<keyword evidence="8 11" id="KW-0411">Iron-sulfur</keyword>
<dbReference type="InterPro" id="IPR012340">
    <property type="entry name" value="NA-bd_OB-fold"/>
</dbReference>
<reference evidence="16" key="1">
    <citation type="submission" date="2016-02" db="EMBL/GenBank/DDBJ databases">
        <authorList>
            <person name="Rodrigo-Torres Lidia"/>
            <person name="Arahal R.David."/>
        </authorList>
    </citation>
    <scope>NUCLEOTIDE SEQUENCE [LARGE SCALE GENOMIC DNA]</scope>
    <source>
        <strain evidence="16">CECT 8713</strain>
    </source>
</reference>
<dbReference type="GO" id="GO:0070475">
    <property type="term" value="P:rRNA base methylation"/>
    <property type="evidence" value="ECO:0007669"/>
    <property type="project" value="TreeGrafter"/>
</dbReference>
<evidence type="ECO:0000256" key="7">
    <source>
        <dbReference type="ARBA" id="ARBA00023004"/>
    </source>
</evidence>
<evidence type="ECO:0000256" key="8">
    <source>
        <dbReference type="ARBA" id="ARBA00023014"/>
    </source>
</evidence>
<dbReference type="Proteomes" id="UP000073601">
    <property type="component" value="Unassembled WGS sequence"/>
</dbReference>
<evidence type="ECO:0000259" key="14">
    <source>
        <dbReference type="PROSITE" id="PS50926"/>
    </source>
</evidence>
<evidence type="ECO:0000256" key="10">
    <source>
        <dbReference type="ARBA" id="ARBA00059995"/>
    </source>
</evidence>
<evidence type="ECO:0000256" key="3">
    <source>
        <dbReference type="ARBA" id="ARBA00022603"/>
    </source>
</evidence>
<dbReference type="PROSITE" id="PS50926">
    <property type="entry name" value="TRAM"/>
    <property type="match status" value="1"/>
</dbReference>
<dbReference type="PROSITE" id="PS51687">
    <property type="entry name" value="SAM_MT_RNA_M5U"/>
    <property type="match status" value="1"/>
</dbReference>
<organism evidence="15 16">
    <name type="scientific">Grimontia marina</name>
    <dbReference type="NCBI Taxonomy" id="646534"/>
    <lineage>
        <taxon>Bacteria</taxon>
        <taxon>Pseudomonadati</taxon>
        <taxon>Pseudomonadota</taxon>
        <taxon>Gammaproteobacteria</taxon>
        <taxon>Vibrionales</taxon>
        <taxon>Vibrionaceae</taxon>
        <taxon>Grimontia</taxon>
    </lineage>
</organism>
<dbReference type="RefSeq" id="WP_062705711.1">
    <property type="nucleotide sequence ID" value="NZ_CAWRCI010000004.1"/>
</dbReference>
<feature type="binding site" evidence="11">
    <location>
        <position position="88"/>
    </location>
    <ligand>
        <name>[4Fe-4S] cluster</name>
        <dbReference type="ChEBI" id="CHEBI:49883"/>
    </ligand>
</feature>
<dbReference type="Gene3D" id="2.40.50.140">
    <property type="entry name" value="Nucleic acid-binding proteins"/>
    <property type="match status" value="1"/>
</dbReference>
<name>A0A128EVW0_9GAMM</name>
<evidence type="ECO:0000256" key="9">
    <source>
        <dbReference type="ARBA" id="ARBA00052756"/>
    </source>
</evidence>
<keyword evidence="6 11" id="KW-0479">Metal-binding</keyword>
<dbReference type="PANTHER" id="PTHR11061:SF49">
    <property type="entry name" value="23S RRNA (URACIL(1939)-C(5))-METHYLTRANSFERASE RLMD"/>
    <property type="match status" value="1"/>
</dbReference>
<evidence type="ECO:0000256" key="11">
    <source>
        <dbReference type="HAMAP-Rule" id="MF_01010"/>
    </source>
</evidence>
<comment type="similarity">
    <text evidence="11">Belongs to the class I-like SAM-binding methyltransferase superfamily. RNA M5U methyltransferase family. RlmD subfamily.</text>
</comment>
<feature type="active site" description="Nucleophile" evidence="11 12">
    <location>
        <position position="395"/>
    </location>
</feature>
<evidence type="ECO:0000256" key="1">
    <source>
        <dbReference type="ARBA" id="ARBA00022485"/>
    </source>
</evidence>
<keyword evidence="1 11" id="KW-0004">4Fe-4S</keyword>
<evidence type="ECO:0000256" key="12">
    <source>
        <dbReference type="PROSITE-ProRule" id="PRU01024"/>
    </source>
</evidence>
<gene>
    <name evidence="11 15" type="primary">rlmD</name>
    <name evidence="15" type="ORF">GMA8713_00678</name>
</gene>
<dbReference type="FunFam" id="3.40.50.150:FF:000009">
    <property type="entry name" value="23S rRNA (Uracil(1939)-C(5))-methyltransferase RlmD"/>
    <property type="match status" value="1"/>
</dbReference>
<feature type="binding site" evidence="11 12">
    <location>
        <position position="271"/>
    </location>
    <ligand>
        <name>S-adenosyl-L-methionine</name>
        <dbReference type="ChEBI" id="CHEBI:59789"/>
    </ligand>
</feature>
<dbReference type="GO" id="GO:0003723">
    <property type="term" value="F:RNA binding"/>
    <property type="evidence" value="ECO:0007669"/>
    <property type="project" value="InterPro"/>
</dbReference>
<dbReference type="GO" id="GO:0070041">
    <property type="term" value="F:rRNA (uridine-C5-)-methyltransferase activity"/>
    <property type="evidence" value="ECO:0007669"/>
    <property type="project" value="UniProtKB-UniRule"/>
</dbReference>
<keyword evidence="3 11" id="KW-0489">Methyltransferase</keyword>
<dbReference type="EC" id="2.1.1.190" evidence="11"/>
<dbReference type="HAMAP" id="MF_01010">
    <property type="entry name" value="23SrRNA_methyltr_RlmD"/>
    <property type="match status" value="1"/>
</dbReference>
<evidence type="ECO:0000313" key="15">
    <source>
        <dbReference type="EMBL" id="CZF78697.1"/>
    </source>
</evidence>
<keyword evidence="16" id="KW-1185">Reference proteome</keyword>
<keyword evidence="5 11" id="KW-0949">S-adenosyl-L-methionine</keyword>
<keyword evidence="4 11" id="KW-0808">Transferase</keyword>
<proteinExistence type="inferred from homology"/>
<sequence>MARFFKPQKKKTLDTKHKAMTIARLDHQGDGVAFDGKKPVFVAGALPGEEVLLQLTEDKRQFARARLIKVTKPSTERIKPFCQHYGTCGGCNLQHLGHQAQIDAKQETLSQLMKKFASAELEQDAPVMSKEKGYRRRARLSVKVSKSGGLEMGFRQRSANDIVIVTDCPVLDAKLNALLPDVYTLLDGLRGRRIIGHIELVASNQGRVLLVRAIKPLHDDDQATLKGFAEQHGLIYYLQQADEAVQRVLGEQPNYTLGELTLAFEPQDFIQVNADINEKMIAQALDWLSLTEDDAVLDLFCGLGNFSLPLAAKVKTVVGIEGVEEMVQRASDNAMRNQQGNASFYHANLELDAAETVWGRESYNKILLDPARAGALGVMPYVAQSRAERVVYVSCNPATLARDSQVLLESGYQLVRLGMLDMFPHTGHLESMALFVKD</sequence>
<dbReference type="GO" id="GO:0005506">
    <property type="term" value="F:iron ion binding"/>
    <property type="evidence" value="ECO:0007669"/>
    <property type="project" value="UniProtKB-UniRule"/>
</dbReference>
<protein>
    <recommendedName>
        <fullName evidence="11">23S rRNA (uracil(1939)-C(5))-methyltransferase RlmD</fullName>
        <ecNumber evidence="11">2.1.1.190</ecNumber>
    </recommendedName>
    <alternativeName>
        <fullName evidence="11">23S rRNA(m5U1939)-methyltransferase</fullName>
    </alternativeName>
</protein>
<dbReference type="InterPro" id="IPR030391">
    <property type="entry name" value="MeTrfase_TrmA_CS"/>
</dbReference>
<comment type="catalytic activity">
    <reaction evidence="9 11">
        <text>uridine(1939) in 23S rRNA + S-adenosyl-L-methionine = 5-methyluridine(1939) in 23S rRNA + S-adenosyl-L-homocysteine + H(+)</text>
        <dbReference type="Rhea" id="RHEA:42908"/>
        <dbReference type="Rhea" id="RHEA-COMP:10278"/>
        <dbReference type="Rhea" id="RHEA-COMP:10279"/>
        <dbReference type="ChEBI" id="CHEBI:15378"/>
        <dbReference type="ChEBI" id="CHEBI:57856"/>
        <dbReference type="ChEBI" id="CHEBI:59789"/>
        <dbReference type="ChEBI" id="CHEBI:65315"/>
        <dbReference type="ChEBI" id="CHEBI:74447"/>
        <dbReference type="EC" id="2.1.1.190"/>
    </reaction>
</comment>
<dbReference type="OrthoDB" id="9804590at2"/>
<dbReference type="PROSITE" id="PS01231">
    <property type="entry name" value="TRMA_2"/>
    <property type="match status" value="1"/>
</dbReference>
<dbReference type="NCBIfam" id="NF009639">
    <property type="entry name" value="PRK13168.1"/>
    <property type="match status" value="1"/>
</dbReference>
<evidence type="ECO:0000256" key="2">
    <source>
        <dbReference type="ARBA" id="ARBA00022552"/>
    </source>
</evidence>
<keyword evidence="7 11" id="KW-0408">Iron</keyword>
<evidence type="ECO:0000256" key="13">
    <source>
        <dbReference type="PROSITE-ProRule" id="PRU10015"/>
    </source>
</evidence>
<comment type="function">
    <text evidence="10 11">Catalyzes the formation of 5-methyl-uridine at position 1939 (m5U1939) in 23S rRNA.</text>
</comment>
<dbReference type="NCBIfam" id="TIGR00479">
    <property type="entry name" value="rumA"/>
    <property type="match status" value="1"/>
</dbReference>
<dbReference type="Pfam" id="PF01938">
    <property type="entry name" value="TRAM"/>
    <property type="match status" value="1"/>
</dbReference>
<evidence type="ECO:0000256" key="4">
    <source>
        <dbReference type="ARBA" id="ARBA00022679"/>
    </source>
</evidence>
<feature type="binding site" evidence="11 12">
    <location>
        <position position="369"/>
    </location>
    <ligand>
        <name>S-adenosyl-L-methionine</name>
        <dbReference type="ChEBI" id="CHEBI:59789"/>
    </ligand>
</feature>
<dbReference type="SUPFAM" id="SSF53335">
    <property type="entry name" value="S-adenosyl-L-methionine-dependent methyltransferases"/>
    <property type="match status" value="1"/>
</dbReference>
<dbReference type="Gene3D" id="2.40.50.1070">
    <property type="match status" value="1"/>
</dbReference>
<evidence type="ECO:0000256" key="6">
    <source>
        <dbReference type="ARBA" id="ARBA00022723"/>
    </source>
</evidence>
<feature type="binding site" evidence="11">
    <location>
        <position position="82"/>
    </location>
    <ligand>
        <name>[4Fe-4S] cluster</name>
        <dbReference type="ChEBI" id="CHEBI:49883"/>
    </ligand>
</feature>
<dbReference type="EMBL" id="FIZY01000004">
    <property type="protein sequence ID" value="CZF78697.1"/>
    <property type="molecule type" value="Genomic_DNA"/>
</dbReference>
<feature type="binding site" evidence="11">
    <location>
        <position position="91"/>
    </location>
    <ligand>
        <name>[4Fe-4S] cluster</name>
        <dbReference type="ChEBI" id="CHEBI:49883"/>
    </ligand>
</feature>
<feature type="active site" evidence="13">
    <location>
        <position position="395"/>
    </location>
</feature>
<dbReference type="AlphaFoldDB" id="A0A128EVW0"/>
<dbReference type="GO" id="GO:0051539">
    <property type="term" value="F:4 iron, 4 sulfur cluster binding"/>
    <property type="evidence" value="ECO:0007669"/>
    <property type="project" value="UniProtKB-KW"/>
</dbReference>
<feature type="binding site" evidence="11">
    <location>
        <position position="305"/>
    </location>
    <ligand>
        <name>S-adenosyl-L-methionine</name>
        <dbReference type="ChEBI" id="CHEBI:59789"/>
    </ligand>
</feature>
<dbReference type="CDD" id="cd02440">
    <property type="entry name" value="AdoMet_MTases"/>
    <property type="match status" value="1"/>
</dbReference>
<evidence type="ECO:0000313" key="16">
    <source>
        <dbReference type="Proteomes" id="UP000073601"/>
    </source>
</evidence>
<dbReference type="InterPro" id="IPR010280">
    <property type="entry name" value="U5_MeTrfase_fam"/>
</dbReference>
<dbReference type="SUPFAM" id="SSF50249">
    <property type="entry name" value="Nucleic acid-binding proteins"/>
    <property type="match status" value="1"/>
</dbReference>
<feature type="domain" description="TRAM" evidence="14">
    <location>
        <begin position="11"/>
        <end position="69"/>
    </location>
</feature>
<dbReference type="Gene3D" id="3.40.50.150">
    <property type="entry name" value="Vaccinia Virus protein VP39"/>
    <property type="match status" value="1"/>
</dbReference>
<feature type="binding site" evidence="11">
    <location>
        <position position="168"/>
    </location>
    <ligand>
        <name>[4Fe-4S] cluster</name>
        <dbReference type="ChEBI" id="CHEBI:49883"/>
    </ligand>
</feature>
<dbReference type="InterPro" id="IPR030390">
    <property type="entry name" value="MeTrfase_TrmA_AS"/>
</dbReference>
<dbReference type="InterPro" id="IPR029063">
    <property type="entry name" value="SAM-dependent_MTases_sf"/>
</dbReference>
<dbReference type="PROSITE" id="PS01230">
    <property type="entry name" value="TRMA_1"/>
    <property type="match status" value="1"/>
</dbReference>
<dbReference type="Pfam" id="PF05958">
    <property type="entry name" value="tRNA_U5-meth_tr"/>
    <property type="match status" value="1"/>
</dbReference>
<dbReference type="InterPro" id="IPR002792">
    <property type="entry name" value="TRAM_dom"/>
</dbReference>
<dbReference type="FunFam" id="2.40.50.140:FF:000097">
    <property type="entry name" value="23S rRNA (uracil(1939)-C(5))-methyltransferase RlmD"/>
    <property type="match status" value="1"/>
</dbReference>
<feature type="binding site" evidence="11">
    <location>
        <position position="348"/>
    </location>
    <ligand>
        <name>S-adenosyl-L-methionine</name>
        <dbReference type="ChEBI" id="CHEBI:59789"/>
    </ligand>
</feature>
<evidence type="ECO:0000256" key="5">
    <source>
        <dbReference type="ARBA" id="ARBA00022691"/>
    </source>
</evidence>
<feature type="binding site" evidence="11 12">
    <location>
        <position position="300"/>
    </location>
    <ligand>
        <name>S-adenosyl-L-methionine</name>
        <dbReference type="ChEBI" id="CHEBI:59789"/>
    </ligand>
</feature>